<dbReference type="Pfam" id="PF08156">
    <property type="entry name" value="NOP5NT"/>
    <property type="match status" value="1"/>
</dbReference>
<comment type="subcellular location">
    <subcellularLocation>
        <location evidence="1">Nucleus</location>
        <location evidence="1">Nucleolus</location>
    </subcellularLocation>
</comment>
<name>A0A182VZ65_9DIPT</name>
<dbReference type="PANTHER" id="PTHR10894">
    <property type="entry name" value="NUCLEOLAR PROTEIN 5 NUCLEOLAR PROTEIN NOP5 NOP58"/>
    <property type="match status" value="1"/>
</dbReference>
<evidence type="ECO:0000256" key="2">
    <source>
        <dbReference type="ARBA" id="ARBA00009211"/>
    </source>
</evidence>
<comment type="similarity">
    <text evidence="2">Belongs to the NOP5/NOP56 family.</text>
</comment>
<dbReference type="InterPro" id="IPR012976">
    <property type="entry name" value="NOSIC"/>
</dbReference>
<dbReference type="SMART" id="SM00931">
    <property type="entry name" value="NOSIC"/>
    <property type="match status" value="1"/>
</dbReference>
<dbReference type="AlphaFoldDB" id="A0A182VZ65"/>
<dbReference type="Proteomes" id="UP000075920">
    <property type="component" value="Unassembled WGS sequence"/>
</dbReference>
<evidence type="ECO:0000313" key="12">
    <source>
        <dbReference type="Proteomes" id="UP000075920"/>
    </source>
</evidence>
<evidence type="ECO:0000259" key="10">
    <source>
        <dbReference type="PROSITE" id="PS51358"/>
    </source>
</evidence>
<dbReference type="Gene3D" id="1.10.246.90">
    <property type="entry name" value="Nop domain"/>
    <property type="match status" value="1"/>
</dbReference>
<dbReference type="Pfam" id="PF01798">
    <property type="entry name" value="Nop"/>
    <property type="match status" value="1"/>
</dbReference>
<evidence type="ECO:0000256" key="9">
    <source>
        <dbReference type="SAM" id="MobiDB-lite"/>
    </source>
</evidence>
<dbReference type="GO" id="GO:0030515">
    <property type="term" value="F:snoRNA binding"/>
    <property type="evidence" value="ECO:0007669"/>
    <property type="project" value="InterPro"/>
</dbReference>
<dbReference type="InterPro" id="IPR012974">
    <property type="entry name" value="NOP58/56_N"/>
</dbReference>
<feature type="compositionally biased region" description="Polar residues" evidence="9">
    <location>
        <begin position="448"/>
        <end position="462"/>
    </location>
</feature>
<dbReference type="VEuPathDB" id="VectorBase:AMIN003370"/>
<reference evidence="12" key="1">
    <citation type="submission" date="2013-03" db="EMBL/GenBank/DDBJ databases">
        <title>The Genome Sequence of Anopheles minimus MINIMUS1.</title>
        <authorList>
            <consortium name="The Broad Institute Genomics Platform"/>
            <person name="Neafsey D.E."/>
            <person name="Walton C."/>
            <person name="Walker B."/>
            <person name="Young S.K."/>
            <person name="Zeng Q."/>
            <person name="Gargeya S."/>
            <person name="Fitzgerald M."/>
            <person name="Haas B."/>
            <person name="Abouelleil A."/>
            <person name="Allen A.W."/>
            <person name="Alvarado L."/>
            <person name="Arachchi H.M."/>
            <person name="Berlin A.M."/>
            <person name="Chapman S.B."/>
            <person name="Gainer-Dewar J."/>
            <person name="Goldberg J."/>
            <person name="Griggs A."/>
            <person name="Gujja S."/>
            <person name="Hansen M."/>
            <person name="Howarth C."/>
            <person name="Imamovic A."/>
            <person name="Ireland A."/>
            <person name="Larimer J."/>
            <person name="McCowan C."/>
            <person name="Murphy C."/>
            <person name="Pearson M."/>
            <person name="Poon T.W."/>
            <person name="Priest M."/>
            <person name="Roberts A."/>
            <person name="Saif S."/>
            <person name="Shea T."/>
            <person name="Sisk P."/>
            <person name="Sykes S."/>
            <person name="Wortman J."/>
            <person name="Nusbaum C."/>
            <person name="Birren B."/>
        </authorList>
    </citation>
    <scope>NUCLEOTIDE SEQUENCE [LARGE SCALE GENOMIC DNA]</scope>
    <source>
        <strain evidence="12">MINIMUS1</strain>
    </source>
</reference>
<dbReference type="PROSITE" id="PS51358">
    <property type="entry name" value="NOP"/>
    <property type="match status" value="1"/>
</dbReference>
<feature type="region of interest" description="Disordered" evidence="9">
    <location>
        <begin position="433"/>
        <end position="521"/>
    </location>
</feature>
<dbReference type="STRING" id="112268.A0A182VZ65"/>
<feature type="compositionally biased region" description="Polar residues" evidence="9">
    <location>
        <begin position="480"/>
        <end position="495"/>
    </location>
</feature>
<dbReference type="FunFam" id="1.10.246.90:FF:000001">
    <property type="entry name" value="Nucleolar protein 56"/>
    <property type="match status" value="1"/>
</dbReference>
<evidence type="ECO:0000313" key="11">
    <source>
        <dbReference type="EnsemblMetazoa" id="AMIN003370-PA"/>
    </source>
</evidence>
<comment type="subunit">
    <text evidence="8">Part of a large pre-ribosomal ribonucleoprotein (RNP) complex, that consists of at least 62 ribosomal proteins, 45 nonribosomal proteins and both pre-rRNA and mature rRNA species. Within this complex directly interacts with TCOF1 in an RNA-independent manner. Core component of box C/D small nucleolar ribonucleoprotein (snoRNP) particles; the core proteins SNU13, NOP56, NOP58 and FBL or FBLL1 assemble stepwise onto the snoRNA. Interacts with NOP1 and NOP58. Interacts with NUFIP1, RUVBL1 and RUVBL2; RUVBL1:RUVBL2 seem to bridge the association of NOP56 with NUFIP1. Part of the small subunit (SSU) processome, composed of more than 70 proteins and the RNA chaperone small nucleolar RNA (snoRNA) U3. Interacts with NOP2 and FBL.</text>
</comment>
<dbReference type="GO" id="GO:0031428">
    <property type="term" value="C:box C/D methylation guide snoRNP complex"/>
    <property type="evidence" value="ECO:0007669"/>
    <property type="project" value="InterPro"/>
</dbReference>
<evidence type="ECO:0000256" key="4">
    <source>
        <dbReference type="ARBA" id="ARBA00023242"/>
    </source>
</evidence>
<organism evidence="11 12">
    <name type="scientific">Anopheles minimus</name>
    <dbReference type="NCBI Taxonomy" id="112268"/>
    <lineage>
        <taxon>Eukaryota</taxon>
        <taxon>Metazoa</taxon>
        <taxon>Ecdysozoa</taxon>
        <taxon>Arthropoda</taxon>
        <taxon>Hexapoda</taxon>
        <taxon>Insecta</taxon>
        <taxon>Pterygota</taxon>
        <taxon>Neoptera</taxon>
        <taxon>Endopterygota</taxon>
        <taxon>Diptera</taxon>
        <taxon>Nematocera</taxon>
        <taxon>Culicoidea</taxon>
        <taxon>Culicidae</taxon>
        <taxon>Anophelinae</taxon>
        <taxon>Anopheles</taxon>
    </lineage>
</organism>
<dbReference type="InterPro" id="IPR036070">
    <property type="entry name" value="Nop_dom_sf"/>
</dbReference>
<dbReference type="GO" id="GO:0042254">
    <property type="term" value="P:ribosome biogenesis"/>
    <property type="evidence" value="ECO:0007669"/>
    <property type="project" value="UniProtKB-KW"/>
</dbReference>
<evidence type="ECO:0000256" key="7">
    <source>
        <dbReference type="ARBA" id="ARBA00053627"/>
    </source>
</evidence>
<evidence type="ECO:0000256" key="6">
    <source>
        <dbReference type="ARBA" id="ARBA00041388"/>
    </source>
</evidence>
<keyword evidence="3" id="KW-0690">Ribosome biogenesis</keyword>
<dbReference type="InterPro" id="IPR002687">
    <property type="entry name" value="Nop_dom"/>
</dbReference>
<proteinExistence type="inferred from homology"/>
<dbReference type="PANTHER" id="PTHR10894:SF0">
    <property type="entry name" value="NUCLEOLAR PROTEIN 56"/>
    <property type="match status" value="1"/>
</dbReference>
<comment type="function">
    <text evidence="7">Involved in the early to middle stages of 60S ribosomal subunit biogenesis. Required for the biogenesis of box C/D snoRNAs such U3, U8 and U14 snoRNAs. Part of the small subunit (SSU) processome, first precursor of the small eukaryotic ribosomal subunit. During the assembly of the SSU processome in the nucleolus, many ribosome biogenesis factors, an RNA chaperone and ribosomal proteins associate with the nascent pre-rRNA and work in concert to generate RNA folding, modifications, rearrangements and cleavage as well as targeted degradation of pre-ribosomal RNA by the RNA exosome. Core component of box C/D small nucleolar ribonucleoprotein (snoRNP) complexes that function in methylation of multiple sites on ribosomal RNAs (rRNAs) and messenger RNAs (mRNAs).</text>
</comment>
<sequence length="521" mass="57126">MAMFVLYEHAAGYGLFSVKEFEEIGMLLPQVEASILDMSRFNAIVKLVGFHPFKTAVAALNNVNAISEGLLPDDLSSFLDTTLPKAVKKKPVTLGVADAKLGAAIAEALNVQCSHIGAVPEILRGIRHHFAQMVKGFTDQSAAVAQLGLGHSYSRCKVKFNVHRSDNMIIQSIALLDQLDKDVNTFSMRIREWYSYHFPELSKIVPDNYMFAKVAHFIKDRKSLTDESVAGLEEILMDSEKAQSILDASRMSMGMDISVVDLLNIEMFAKRVIKLSDYRQQLSGYLHSKMNSVAPNLQALIGDQVGARLISKAGSLTNLAKFPASTVQILGAEKALFRALKTKSNTPKYGLLFNSSFIGRANAKNKGRISRFLANKCTIASRIDCFTETPSTVFGEALKGQVEERLKFYEQGETPRKNLEVMKEAIELAQQASVDKAKKQKKRKLEDTNGNATEQNGTGSNSAKKRKKAKLDESNGADANDSTLNGSTMLDTSSAPMDVSNGEGKKKKKKKNKNNAAEVAA</sequence>
<evidence type="ECO:0000256" key="1">
    <source>
        <dbReference type="ARBA" id="ARBA00004604"/>
    </source>
</evidence>
<feature type="domain" description="Nop" evidence="10">
    <location>
        <begin position="293"/>
        <end position="411"/>
    </location>
</feature>
<dbReference type="Gene3D" id="1.10.287.4070">
    <property type="match status" value="1"/>
</dbReference>
<keyword evidence="12" id="KW-1185">Reference proteome</keyword>
<protein>
    <recommendedName>
        <fullName evidence="5">Nucleolar protein 56</fullName>
    </recommendedName>
    <alternativeName>
        <fullName evidence="6">Nucleolar protein 5A</fullName>
    </alternativeName>
</protein>
<dbReference type="EnsemblMetazoa" id="AMIN003370-RA">
    <property type="protein sequence ID" value="AMIN003370-PA"/>
    <property type="gene ID" value="AMIN003370"/>
</dbReference>
<dbReference type="FunFam" id="1.10.287.4070:FF:000002">
    <property type="entry name" value="Nucleolar protein 56"/>
    <property type="match status" value="1"/>
</dbReference>
<dbReference type="SUPFAM" id="SSF89124">
    <property type="entry name" value="Nop domain"/>
    <property type="match status" value="1"/>
</dbReference>
<dbReference type="InterPro" id="IPR042239">
    <property type="entry name" value="Nop_C"/>
</dbReference>
<accession>A0A182VZ65</accession>
<evidence type="ECO:0000256" key="5">
    <source>
        <dbReference type="ARBA" id="ARBA00040742"/>
    </source>
</evidence>
<evidence type="ECO:0000256" key="3">
    <source>
        <dbReference type="ARBA" id="ARBA00022517"/>
    </source>
</evidence>
<dbReference type="GO" id="GO:0032040">
    <property type="term" value="C:small-subunit processome"/>
    <property type="evidence" value="ECO:0007669"/>
    <property type="project" value="InterPro"/>
</dbReference>
<evidence type="ECO:0000256" key="8">
    <source>
        <dbReference type="ARBA" id="ARBA00064370"/>
    </source>
</evidence>
<dbReference type="InterPro" id="IPR045056">
    <property type="entry name" value="Nop56/Nop58"/>
</dbReference>
<reference evidence="11" key="2">
    <citation type="submission" date="2020-05" db="UniProtKB">
        <authorList>
            <consortium name="EnsemblMetazoa"/>
        </authorList>
    </citation>
    <scope>IDENTIFICATION</scope>
    <source>
        <strain evidence="11">MINIMUS1</strain>
    </source>
</reference>
<keyword evidence="4" id="KW-0539">Nucleus</keyword>